<reference evidence="3 4" key="1">
    <citation type="submission" date="2019-03" db="EMBL/GenBank/DDBJ databases">
        <title>Genomic Encyclopedia of Type Strains, Phase IV (KMG-IV): sequencing the most valuable type-strain genomes for metagenomic binning, comparative biology and taxonomic classification.</title>
        <authorList>
            <person name="Goeker M."/>
        </authorList>
    </citation>
    <scope>NUCLEOTIDE SEQUENCE [LARGE SCALE GENOMIC DNA]</scope>
    <source>
        <strain evidence="3 4">DSM 15505</strain>
    </source>
</reference>
<feature type="compositionally biased region" description="Basic and acidic residues" evidence="1">
    <location>
        <begin position="115"/>
        <end position="130"/>
    </location>
</feature>
<keyword evidence="2" id="KW-0472">Membrane</keyword>
<name>A0A4R7JXZ8_9GAMM</name>
<feature type="transmembrane region" description="Helical" evidence="2">
    <location>
        <begin position="6"/>
        <end position="28"/>
    </location>
</feature>
<dbReference type="InterPro" id="IPR005133">
    <property type="entry name" value="PhaG_MnhG_YufB"/>
</dbReference>
<gene>
    <name evidence="3" type="ORF">DES49_1195</name>
</gene>
<dbReference type="AlphaFoldDB" id="A0A4R7JXZ8"/>
<dbReference type="EMBL" id="SOAX01000002">
    <property type="protein sequence ID" value="TDT43381.1"/>
    <property type="molecule type" value="Genomic_DNA"/>
</dbReference>
<accession>A0A4R7JXZ8</accession>
<dbReference type="NCBIfam" id="NF009314">
    <property type="entry name" value="PRK12674.1-2"/>
    <property type="match status" value="1"/>
</dbReference>
<keyword evidence="2" id="KW-1133">Transmembrane helix</keyword>
<organism evidence="3 4">
    <name type="scientific">Halospina denitrificans</name>
    <dbReference type="NCBI Taxonomy" id="332522"/>
    <lineage>
        <taxon>Bacteria</taxon>
        <taxon>Pseudomonadati</taxon>
        <taxon>Pseudomonadota</taxon>
        <taxon>Gammaproteobacteria</taxon>
        <taxon>Halospina</taxon>
    </lineage>
</organism>
<evidence type="ECO:0000313" key="4">
    <source>
        <dbReference type="Proteomes" id="UP000295830"/>
    </source>
</evidence>
<dbReference type="RefSeq" id="WP_133735453.1">
    <property type="nucleotide sequence ID" value="NZ_SOAX01000002.1"/>
</dbReference>
<feature type="transmembrane region" description="Helical" evidence="2">
    <location>
        <begin position="40"/>
        <end position="60"/>
    </location>
</feature>
<protein>
    <submittedName>
        <fullName evidence="3">Multisubunit sodium/proton antiporter MrpG subunit</fullName>
    </submittedName>
</protein>
<dbReference type="OrthoDB" id="9813804at2"/>
<feature type="transmembrane region" description="Helical" evidence="2">
    <location>
        <begin position="66"/>
        <end position="84"/>
    </location>
</feature>
<evidence type="ECO:0000256" key="1">
    <source>
        <dbReference type="SAM" id="MobiDB-lite"/>
    </source>
</evidence>
<proteinExistence type="predicted"/>
<evidence type="ECO:0000256" key="2">
    <source>
        <dbReference type="SAM" id="Phobius"/>
    </source>
</evidence>
<dbReference type="Proteomes" id="UP000295830">
    <property type="component" value="Unassembled WGS sequence"/>
</dbReference>
<sequence length="130" mass="14172">MIDLFIAVFLLSGAAFMFLAALGILRLPDLPTRMHSSTKAGALGAMLIMVGVVIGFAEWLAFARGAAIVLFIMLTTPIAAHAIGRAGYMVGVPLWDGTIKDELRDNYDLQSHSLQSERREQEPGKDREEP</sequence>
<comment type="caution">
    <text evidence="3">The sequence shown here is derived from an EMBL/GenBank/DDBJ whole genome shotgun (WGS) entry which is preliminary data.</text>
</comment>
<dbReference type="NCBIfam" id="TIGR01300">
    <property type="entry name" value="CPA3_mnhG_phaG"/>
    <property type="match status" value="1"/>
</dbReference>
<dbReference type="GO" id="GO:0015385">
    <property type="term" value="F:sodium:proton antiporter activity"/>
    <property type="evidence" value="ECO:0007669"/>
    <property type="project" value="TreeGrafter"/>
</dbReference>
<feature type="region of interest" description="Disordered" evidence="1">
    <location>
        <begin position="110"/>
        <end position="130"/>
    </location>
</feature>
<dbReference type="Pfam" id="PF03334">
    <property type="entry name" value="PhaG_MnhG_YufB"/>
    <property type="match status" value="1"/>
</dbReference>
<keyword evidence="4" id="KW-1185">Reference proteome</keyword>
<dbReference type="PANTHER" id="PTHR34703:SF1">
    <property type="entry name" value="ANTIPORTER SUBUNIT MNHG2-RELATED"/>
    <property type="match status" value="1"/>
</dbReference>
<keyword evidence="2" id="KW-0812">Transmembrane</keyword>
<evidence type="ECO:0000313" key="3">
    <source>
        <dbReference type="EMBL" id="TDT43381.1"/>
    </source>
</evidence>
<dbReference type="PANTHER" id="PTHR34703">
    <property type="entry name" value="ANTIPORTER SUBUNIT MNHG2-RELATED"/>
    <property type="match status" value="1"/>
</dbReference>